<evidence type="ECO:0000313" key="2">
    <source>
        <dbReference type="Proteomes" id="UP000789920"/>
    </source>
</evidence>
<dbReference type="Proteomes" id="UP000789920">
    <property type="component" value="Unassembled WGS sequence"/>
</dbReference>
<comment type="caution">
    <text evidence="1">The sequence shown here is derived from an EMBL/GenBank/DDBJ whole genome shotgun (WGS) entry which is preliminary data.</text>
</comment>
<keyword evidence="2" id="KW-1185">Reference proteome</keyword>
<sequence>MLPMIPTECMKVIFQYVKKNDESLYPSLFVNHHWCINAVPLLWACLFDKLNFDIIYKITSVYISLLEEYEKSHFKMIIIKNLYEPKTILKLIPDKRPLFNYSMMLDEFSLKSLEIISHSWITVFWPDKNFDESRKQIMQIKEQMILFLFKLFTKNANLKFLTIDSDKILNYVPDIQHTIGQFLNILKFEIGYAA</sequence>
<organism evidence="1 2">
    <name type="scientific">Racocetra persica</name>
    <dbReference type="NCBI Taxonomy" id="160502"/>
    <lineage>
        <taxon>Eukaryota</taxon>
        <taxon>Fungi</taxon>
        <taxon>Fungi incertae sedis</taxon>
        <taxon>Mucoromycota</taxon>
        <taxon>Glomeromycotina</taxon>
        <taxon>Glomeromycetes</taxon>
        <taxon>Diversisporales</taxon>
        <taxon>Gigasporaceae</taxon>
        <taxon>Racocetra</taxon>
    </lineage>
</organism>
<protein>
    <submittedName>
        <fullName evidence="1">29432_t:CDS:1</fullName>
    </submittedName>
</protein>
<proteinExistence type="predicted"/>
<dbReference type="EMBL" id="CAJVQC010000682">
    <property type="protein sequence ID" value="CAG8477566.1"/>
    <property type="molecule type" value="Genomic_DNA"/>
</dbReference>
<name>A0ACA9KJK7_9GLOM</name>
<evidence type="ECO:0000313" key="1">
    <source>
        <dbReference type="EMBL" id="CAG8477566.1"/>
    </source>
</evidence>
<gene>
    <name evidence="1" type="ORF">RPERSI_LOCUS841</name>
</gene>
<reference evidence="1" key="1">
    <citation type="submission" date="2021-06" db="EMBL/GenBank/DDBJ databases">
        <authorList>
            <person name="Kallberg Y."/>
            <person name="Tangrot J."/>
            <person name="Rosling A."/>
        </authorList>
    </citation>
    <scope>NUCLEOTIDE SEQUENCE</scope>
    <source>
        <strain evidence="1">MA461A</strain>
    </source>
</reference>
<accession>A0ACA9KJK7</accession>